<evidence type="ECO:0000256" key="7">
    <source>
        <dbReference type="ARBA" id="ARBA00039966"/>
    </source>
</evidence>
<evidence type="ECO:0000313" key="9">
    <source>
        <dbReference type="EMBL" id="CAG9862644.1"/>
    </source>
</evidence>
<dbReference type="Proteomes" id="UP001153712">
    <property type="component" value="Chromosome 5"/>
</dbReference>
<comment type="subunit">
    <text evidence="2">Interacts with microtubules.</text>
</comment>
<keyword evidence="6" id="KW-0206">Cytoskeleton</keyword>
<evidence type="ECO:0000256" key="2">
    <source>
        <dbReference type="ARBA" id="ARBA00011375"/>
    </source>
</evidence>
<dbReference type="InterPro" id="IPR049039">
    <property type="entry name" value="RMD1-3_a_helical_rpt"/>
</dbReference>
<dbReference type="AlphaFoldDB" id="A0A9N9XR24"/>
<keyword evidence="10" id="KW-1185">Reference proteome</keyword>
<evidence type="ECO:0000256" key="6">
    <source>
        <dbReference type="ARBA" id="ARBA00023212"/>
    </source>
</evidence>
<proteinExistence type="predicted"/>
<accession>A0A9N9XR24</accession>
<dbReference type="PANTHER" id="PTHR16056">
    <property type="entry name" value="REGULATOR OF MICROTUBULE DYNAMICS PROTEIN"/>
    <property type="match status" value="1"/>
</dbReference>
<dbReference type="GO" id="GO:0097431">
    <property type="term" value="C:mitotic spindle pole"/>
    <property type="evidence" value="ECO:0007669"/>
    <property type="project" value="TreeGrafter"/>
</dbReference>
<comment type="subcellular location">
    <subcellularLocation>
        <location evidence="1">Cytoplasm</location>
        <location evidence="1">Cytoskeleton</location>
    </subcellularLocation>
</comment>
<protein>
    <recommendedName>
        <fullName evidence="7">Regulator of microtubule dynamics protein 1</fullName>
    </recommendedName>
    <alternativeName>
        <fullName evidence="8">Protein FAM82B</fullName>
    </alternativeName>
</protein>
<dbReference type="GO" id="GO:0008017">
    <property type="term" value="F:microtubule binding"/>
    <property type="evidence" value="ECO:0007669"/>
    <property type="project" value="TreeGrafter"/>
</dbReference>
<dbReference type="GO" id="GO:0005739">
    <property type="term" value="C:mitochondrion"/>
    <property type="evidence" value="ECO:0007669"/>
    <property type="project" value="TreeGrafter"/>
</dbReference>
<keyword evidence="3" id="KW-0963">Cytoplasm</keyword>
<keyword evidence="5" id="KW-0802">TPR repeat</keyword>
<evidence type="ECO:0000256" key="4">
    <source>
        <dbReference type="ARBA" id="ARBA00022737"/>
    </source>
</evidence>
<dbReference type="GO" id="GO:0005876">
    <property type="term" value="C:spindle microtubule"/>
    <property type="evidence" value="ECO:0007669"/>
    <property type="project" value="TreeGrafter"/>
</dbReference>
<dbReference type="OrthoDB" id="69711at2759"/>
<evidence type="ECO:0000313" key="10">
    <source>
        <dbReference type="Proteomes" id="UP001153712"/>
    </source>
</evidence>
<sequence length="303" mass="36014">MSKLKVAVEPKKLQQVYLLPFVKSLKIFSFFGNDTLRQSAWMRKFSARPDEDVATRLDRLHERRRHDEVLELVRRRSERDEEPGLLWRKARALFFLGSSEPRGSDARLSRIVEAHEALESALLSRGDEDPEVHKWMAIVLDERSGLINLRQRLNAAPMVKYHLRRACDLNPRDFEAHYMLGTWYYQLCRLNWVQKLIAKYLITCELPNSSYKQAYKYLLQAHELRPRAMLSNVFFLGDTCFQIGHYFKARYYLNMAVDLKPRDDEERRFLAKALHLIKKLDRYDLSKNNVLFYNYESQSFNDV</sequence>
<organism evidence="9 10">
    <name type="scientific">Phyllotreta striolata</name>
    <name type="common">Striped flea beetle</name>
    <name type="synonym">Crioceris striolata</name>
    <dbReference type="NCBI Taxonomy" id="444603"/>
    <lineage>
        <taxon>Eukaryota</taxon>
        <taxon>Metazoa</taxon>
        <taxon>Ecdysozoa</taxon>
        <taxon>Arthropoda</taxon>
        <taxon>Hexapoda</taxon>
        <taxon>Insecta</taxon>
        <taxon>Pterygota</taxon>
        <taxon>Neoptera</taxon>
        <taxon>Endopterygota</taxon>
        <taxon>Coleoptera</taxon>
        <taxon>Polyphaga</taxon>
        <taxon>Cucujiformia</taxon>
        <taxon>Chrysomeloidea</taxon>
        <taxon>Chrysomelidae</taxon>
        <taxon>Galerucinae</taxon>
        <taxon>Alticini</taxon>
        <taxon>Phyllotreta</taxon>
    </lineage>
</organism>
<name>A0A9N9XR24_PHYSR</name>
<evidence type="ECO:0000256" key="1">
    <source>
        <dbReference type="ARBA" id="ARBA00004245"/>
    </source>
</evidence>
<dbReference type="Gene3D" id="1.25.40.10">
    <property type="entry name" value="Tetratricopeptide repeat domain"/>
    <property type="match status" value="1"/>
</dbReference>
<evidence type="ECO:0000256" key="5">
    <source>
        <dbReference type="ARBA" id="ARBA00022803"/>
    </source>
</evidence>
<gene>
    <name evidence="9" type="ORF">PHYEVI_LOCUS8951</name>
</gene>
<dbReference type="SUPFAM" id="SSF48452">
    <property type="entry name" value="TPR-like"/>
    <property type="match status" value="1"/>
</dbReference>
<dbReference type="Pfam" id="PF21033">
    <property type="entry name" value="RMD1-3"/>
    <property type="match status" value="1"/>
</dbReference>
<dbReference type="PANTHER" id="PTHR16056:SF16">
    <property type="entry name" value="REGULATOR OF MICROTUBULE DYNAMICS PROTEIN 1"/>
    <property type="match status" value="1"/>
</dbReference>
<dbReference type="InterPro" id="IPR011990">
    <property type="entry name" value="TPR-like_helical_dom_sf"/>
</dbReference>
<dbReference type="EMBL" id="OU900098">
    <property type="protein sequence ID" value="CAG9862644.1"/>
    <property type="molecule type" value="Genomic_DNA"/>
</dbReference>
<reference evidence="9" key="1">
    <citation type="submission" date="2022-01" db="EMBL/GenBank/DDBJ databases">
        <authorList>
            <person name="King R."/>
        </authorList>
    </citation>
    <scope>NUCLEOTIDE SEQUENCE</scope>
</reference>
<evidence type="ECO:0000256" key="8">
    <source>
        <dbReference type="ARBA" id="ARBA00041958"/>
    </source>
</evidence>
<keyword evidence="4" id="KW-0677">Repeat</keyword>
<evidence type="ECO:0000256" key="3">
    <source>
        <dbReference type="ARBA" id="ARBA00022490"/>
    </source>
</evidence>